<gene>
    <name evidence="2" type="ORF">H1V43_32130</name>
</gene>
<evidence type="ECO:0000313" key="2">
    <source>
        <dbReference type="EMBL" id="MBA4865913.1"/>
    </source>
</evidence>
<reference evidence="2 3" key="1">
    <citation type="submission" date="2020-07" db="EMBL/GenBank/DDBJ databases">
        <title>Streptomyces isolated from Indian soil.</title>
        <authorList>
            <person name="Mandal S."/>
            <person name="Maiti P.K."/>
        </authorList>
    </citation>
    <scope>NUCLEOTIDE SEQUENCE [LARGE SCALE GENOMIC DNA]</scope>
    <source>
        <strain evidence="2 3">PSKA54</strain>
    </source>
</reference>
<feature type="region of interest" description="Disordered" evidence="1">
    <location>
        <begin position="1"/>
        <end position="20"/>
    </location>
</feature>
<dbReference type="Proteomes" id="UP000586976">
    <property type="component" value="Unassembled WGS sequence"/>
</dbReference>
<dbReference type="EMBL" id="JACEQY010000049">
    <property type="protein sequence ID" value="MBA4865913.1"/>
    <property type="molecule type" value="Genomic_DNA"/>
</dbReference>
<evidence type="ECO:0008006" key="4">
    <source>
        <dbReference type="Google" id="ProtNLM"/>
    </source>
</evidence>
<organism evidence="2 3">
    <name type="scientific">Streptomyces himalayensis subsp. aureolus</name>
    <dbReference type="NCBI Taxonomy" id="2758039"/>
    <lineage>
        <taxon>Bacteria</taxon>
        <taxon>Bacillati</taxon>
        <taxon>Actinomycetota</taxon>
        <taxon>Actinomycetes</taxon>
        <taxon>Kitasatosporales</taxon>
        <taxon>Streptomycetaceae</taxon>
        <taxon>Streptomyces</taxon>
        <taxon>Streptomyces himalayensis</taxon>
    </lineage>
</organism>
<evidence type="ECO:0000313" key="3">
    <source>
        <dbReference type="Proteomes" id="UP000586976"/>
    </source>
</evidence>
<dbReference type="RefSeq" id="WP_181867350.1">
    <property type="nucleotide sequence ID" value="NZ_JACEQY010000049.1"/>
</dbReference>
<evidence type="ECO:0000256" key="1">
    <source>
        <dbReference type="SAM" id="MobiDB-lite"/>
    </source>
</evidence>
<accession>A0A7W2D758</accession>
<keyword evidence="3" id="KW-1185">Reference proteome</keyword>
<dbReference type="AlphaFoldDB" id="A0A7W2D758"/>
<comment type="caution">
    <text evidence="2">The sequence shown here is derived from an EMBL/GenBank/DDBJ whole genome shotgun (WGS) entry which is preliminary data.</text>
</comment>
<proteinExistence type="predicted"/>
<name>A0A7W2D758_9ACTN</name>
<sequence length="133" mass="15261">MPGFDVRVNSSASGPWADGRAGRNLHTYSDDVEYQVARRGEQMVQQRLRQVLRHPTGYYQSRISVDRTSGGRYRIHDGDVIYGPWLEGTGSRNSPVTRFPGYFTFRRTRALLDRQARGIAQELLARYRSRGLL</sequence>
<protein>
    <recommendedName>
        <fullName evidence="4">HK97 gp10 family phage protein</fullName>
    </recommendedName>
</protein>